<dbReference type="AlphaFoldDB" id="W2QPI1"/>
<dbReference type="GeneID" id="20177335"/>
<dbReference type="EMBL" id="KI669572">
    <property type="protein sequence ID" value="ETN14409.1"/>
    <property type="molecule type" value="Genomic_DNA"/>
</dbReference>
<gene>
    <name evidence="1" type="ORF">PPTG_07464</name>
</gene>
<organism evidence="1 2">
    <name type="scientific">Phytophthora nicotianae (strain INRA-310)</name>
    <name type="common">Phytophthora parasitica</name>
    <dbReference type="NCBI Taxonomy" id="761204"/>
    <lineage>
        <taxon>Eukaryota</taxon>
        <taxon>Sar</taxon>
        <taxon>Stramenopiles</taxon>
        <taxon>Oomycota</taxon>
        <taxon>Peronosporomycetes</taxon>
        <taxon>Peronosporales</taxon>
        <taxon>Peronosporaceae</taxon>
        <taxon>Phytophthora</taxon>
    </lineage>
</organism>
<evidence type="ECO:0000313" key="1">
    <source>
        <dbReference type="EMBL" id="ETN14409.1"/>
    </source>
</evidence>
<reference evidence="1 2" key="2">
    <citation type="submission" date="2013-11" db="EMBL/GenBank/DDBJ databases">
        <title>The Genome Sequence of Phytophthora parasitica INRA-310.</title>
        <authorList>
            <consortium name="The Broad Institute Genomics Platform"/>
            <person name="Russ C."/>
            <person name="Tyler B."/>
            <person name="Panabieres F."/>
            <person name="Shan W."/>
            <person name="Tripathy S."/>
            <person name="Grunwald N."/>
            <person name="Machado M."/>
            <person name="Johnson C.S."/>
            <person name="Arredondo F."/>
            <person name="Hong C."/>
            <person name="Coffey M."/>
            <person name="Young S.K."/>
            <person name="Zeng Q."/>
            <person name="Gargeya S."/>
            <person name="Fitzgerald M."/>
            <person name="Abouelleil A."/>
            <person name="Alvarado L."/>
            <person name="Chapman S.B."/>
            <person name="Gainer-Dewar J."/>
            <person name="Goldberg J."/>
            <person name="Griggs A."/>
            <person name="Gujja S."/>
            <person name="Hansen M."/>
            <person name="Howarth C."/>
            <person name="Imamovic A."/>
            <person name="Ireland A."/>
            <person name="Larimer J."/>
            <person name="McCowan C."/>
            <person name="Murphy C."/>
            <person name="Pearson M."/>
            <person name="Poon T.W."/>
            <person name="Priest M."/>
            <person name="Roberts A."/>
            <person name="Saif S."/>
            <person name="Shea T."/>
            <person name="Sykes S."/>
            <person name="Wortman J."/>
            <person name="Nusbaum C."/>
            <person name="Birren B."/>
        </authorList>
    </citation>
    <scope>NUCLEOTIDE SEQUENCE [LARGE SCALE GENOMIC DNA]</scope>
    <source>
        <strain evidence="1 2">INRA-310</strain>
    </source>
</reference>
<reference evidence="2" key="1">
    <citation type="submission" date="2011-12" db="EMBL/GenBank/DDBJ databases">
        <authorList>
            <consortium name="The Broad Institute Genome Sequencing Platform"/>
            <person name="Russ C."/>
            <person name="Tyler B."/>
            <person name="Panabieres F."/>
            <person name="Shan W."/>
            <person name="Tripathy S."/>
            <person name="Grunwald N."/>
            <person name="Machado M."/>
            <person name="Young S.K."/>
            <person name="Zeng Q."/>
            <person name="Gargeya S."/>
            <person name="Fitzgerald M."/>
            <person name="Haas B."/>
            <person name="Abouelleil A."/>
            <person name="Alvarado L."/>
            <person name="Arachchi H.M."/>
            <person name="Berlin A."/>
            <person name="Chapman S.B."/>
            <person name="Gearin G."/>
            <person name="Goldberg J."/>
            <person name="Griggs A."/>
            <person name="Gujja S."/>
            <person name="Hansen M."/>
            <person name="Heiman D."/>
            <person name="Howarth C."/>
            <person name="Larimer J."/>
            <person name="Lui A."/>
            <person name="MacDonald P.J.P."/>
            <person name="McCowen C."/>
            <person name="Montmayeur A."/>
            <person name="Murphy C."/>
            <person name="Neiman D."/>
            <person name="Pearson M."/>
            <person name="Priest M."/>
            <person name="Roberts A."/>
            <person name="Saif S."/>
            <person name="Shea T."/>
            <person name="Sisk P."/>
            <person name="Stolte C."/>
            <person name="Sykes S."/>
            <person name="Wortman J."/>
            <person name="Nusbaum C."/>
            <person name="Birren B."/>
        </authorList>
    </citation>
    <scope>NUCLEOTIDE SEQUENCE [LARGE SCALE GENOMIC DNA]</scope>
    <source>
        <strain evidence="2">INRA-310</strain>
    </source>
</reference>
<dbReference type="RefSeq" id="XP_008899992.1">
    <property type="nucleotide sequence ID" value="XM_008901744.1"/>
</dbReference>
<protein>
    <recommendedName>
        <fullName evidence="3">RxLR effector protein</fullName>
    </recommendedName>
</protein>
<sequence length="111" mass="12748">MLTTRLLGNVRAVDDSKEESAIAISDMSKLKEWFEALVKLSFSERKQFSNWLKEEIKTPEYVFRSLKLGAGTTTPMANPNLRTWSAYIVLYNKENPTNMVRMLGIITETEI</sequence>
<dbReference type="Proteomes" id="UP000018817">
    <property type="component" value="Unassembled WGS sequence"/>
</dbReference>
<evidence type="ECO:0008006" key="3">
    <source>
        <dbReference type="Google" id="ProtNLM"/>
    </source>
</evidence>
<name>W2QPI1_PHYN3</name>
<dbReference type="VEuPathDB" id="FungiDB:PPTG_07464"/>
<evidence type="ECO:0000313" key="2">
    <source>
        <dbReference type="Proteomes" id="UP000018817"/>
    </source>
</evidence>
<accession>W2QPI1</accession>
<proteinExistence type="predicted"/>